<dbReference type="EMBL" id="FNBM01000001">
    <property type="protein sequence ID" value="SDE83731.1"/>
    <property type="molecule type" value="Genomic_DNA"/>
</dbReference>
<dbReference type="InterPro" id="IPR002818">
    <property type="entry name" value="DJ-1/PfpI"/>
</dbReference>
<dbReference type="Gene3D" id="3.40.50.880">
    <property type="match status" value="1"/>
</dbReference>
<dbReference type="InterPro" id="IPR018060">
    <property type="entry name" value="HTH_AraC"/>
</dbReference>
<dbReference type="Pfam" id="PF12833">
    <property type="entry name" value="HTH_18"/>
    <property type="match status" value="1"/>
</dbReference>
<dbReference type="Pfam" id="PF01965">
    <property type="entry name" value="DJ-1_PfpI"/>
    <property type="match status" value="1"/>
</dbReference>
<dbReference type="Proteomes" id="UP000243378">
    <property type="component" value="Unassembled WGS sequence"/>
</dbReference>
<evidence type="ECO:0000256" key="1">
    <source>
        <dbReference type="ARBA" id="ARBA00023015"/>
    </source>
</evidence>
<dbReference type="GO" id="GO:0003700">
    <property type="term" value="F:DNA-binding transcription factor activity"/>
    <property type="evidence" value="ECO:0007669"/>
    <property type="project" value="InterPro"/>
</dbReference>
<protein>
    <submittedName>
        <fullName evidence="4">Transcriptional regulator GlxA family, contains an amidase domain and an AraC-type DNA-binding HTH domain</fullName>
    </submittedName>
</protein>
<dbReference type="PROSITE" id="PS01124">
    <property type="entry name" value="HTH_ARAC_FAMILY_2"/>
    <property type="match status" value="1"/>
</dbReference>
<dbReference type="SMART" id="SM00342">
    <property type="entry name" value="HTH_ARAC"/>
    <property type="match status" value="1"/>
</dbReference>
<dbReference type="SUPFAM" id="SSF52317">
    <property type="entry name" value="Class I glutamine amidotransferase-like"/>
    <property type="match status" value="1"/>
</dbReference>
<sequence length="318" mass="34790">MTTKTVAILLFTDVLMLDVAGPIEVFSVANRYLPESDHYRIVTLGATSLSVRASNGIVMQADQLAAEAPVAYDTLLVPGGPGAYNANHPHLHGWLREAAVASRRHGAVCTGAFILGEAGLLDGHRVTTHWHYLDRLAKRFPKACLESDQLFTKDGKLLSSGGVTAGIDLALSILADDHGKKLALDVAKVLLVVIKRQGGQAQFSPLLPPTGQGATPLERVQQYVLENIQESFSVEQLAALAAMSVRNFARVFTRDLQMTPMEFVLNARIDHARTLLESTDLPLKTIAFRSGFGSTRYMRQMFDKRLGLTPVQYRHQFG</sequence>
<keyword evidence="1" id="KW-0805">Transcription regulation</keyword>
<dbReference type="Gene3D" id="1.10.10.60">
    <property type="entry name" value="Homeodomain-like"/>
    <property type="match status" value="1"/>
</dbReference>
<dbReference type="OrthoDB" id="9803764at2"/>
<evidence type="ECO:0000313" key="5">
    <source>
        <dbReference type="Proteomes" id="UP000243378"/>
    </source>
</evidence>
<reference evidence="4 5" key="1">
    <citation type="submission" date="2016-10" db="EMBL/GenBank/DDBJ databases">
        <authorList>
            <person name="de Groot N.N."/>
        </authorList>
    </citation>
    <scope>NUCLEOTIDE SEQUENCE [LARGE SCALE GENOMIC DNA]</scope>
    <source>
        <strain evidence="4 5">LMG 25475</strain>
    </source>
</reference>
<dbReference type="STRING" id="640205.SAMN05216381_0041"/>
<dbReference type="GO" id="GO:0043565">
    <property type="term" value="F:sequence-specific DNA binding"/>
    <property type="evidence" value="ECO:0007669"/>
    <property type="project" value="InterPro"/>
</dbReference>
<keyword evidence="4" id="KW-0238">DNA-binding</keyword>
<proteinExistence type="predicted"/>
<dbReference type="InterPro" id="IPR029062">
    <property type="entry name" value="Class_I_gatase-like"/>
</dbReference>
<name>A0A1G7G6H9_9GAMM</name>
<dbReference type="InterPro" id="IPR009057">
    <property type="entry name" value="Homeodomain-like_sf"/>
</dbReference>
<dbReference type="SUPFAM" id="SSF46689">
    <property type="entry name" value="Homeodomain-like"/>
    <property type="match status" value="2"/>
</dbReference>
<dbReference type="CDD" id="cd03137">
    <property type="entry name" value="GATase1_AraC_1"/>
    <property type="match status" value="1"/>
</dbReference>
<dbReference type="RefSeq" id="WP_092363361.1">
    <property type="nucleotide sequence ID" value="NZ_FNBM01000001.1"/>
</dbReference>
<dbReference type="AlphaFoldDB" id="A0A1G7G6H9"/>
<evidence type="ECO:0000313" key="4">
    <source>
        <dbReference type="EMBL" id="SDE83731.1"/>
    </source>
</evidence>
<keyword evidence="2" id="KW-0804">Transcription</keyword>
<organism evidence="4 5">
    <name type="scientific">Phytopseudomonas seleniipraecipitans</name>
    <dbReference type="NCBI Taxonomy" id="640205"/>
    <lineage>
        <taxon>Bacteria</taxon>
        <taxon>Pseudomonadati</taxon>
        <taxon>Pseudomonadota</taxon>
        <taxon>Gammaproteobacteria</taxon>
        <taxon>Pseudomonadales</taxon>
        <taxon>Pseudomonadaceae</taxon>
        <taxon>Phytopseudomonas</taxon>
    </lineage>
</organism>
<evidence type="ECO:0000256" key="2">
    <source>
        <dbReference type="ARBA" id="ARBA00023163"/>
    </source>
</evidence>
<accession>A0A1G7G6H9</accession>
<feature type="domain" description="HTH araC/xylS-type" evidence="3">
    <location>
        <begin position="218"/>
        <end position="316"/>
    </location>
</feature>
<dbReference type="PANTHER" id="PTHR43130">
    <property type="entry name" value="ARAC-FAMILY TRANSCRIPTIONAL REGULATOR"/>
    <property type="match status" value="1"/>
</dbReference>
<gene>
    <name evidence="4" type="ORF">SAMN05216381_0041</name>
</gene>
<evidence type="ECO:0000259" key="3">
    <source>
        <dbReference type="PROSITE" id="PS01124"/>
    </source>
</evidence>
<dbReference type="InterPro" id="IPR052158">
    <property type="entry name" value="INH-QAR"/>
</dbReference>
<dbReference type="PANTHER" id="PTHR43130:SF3">
    <property type="entry name" value="HTH-TYPE TRANSCRIPTIONAL REGULATOR RV1931C"/>
    <property type="match status" value="1"/>
</dbReference>